<dbReference type="Proteomes" id="UP000035462">
    <property type="component" value="Unassembled WGS sequence"/>
</dbReference>
<dbReference type="Gene3D" id="3.40.50.720">
    <property type="entry name" value="NAD(P)-binding Rossmann-like Domain"/>
    <property type="match status" value="1"/>
</dbReference>
<feature type="domain" description="UDP-glucose/GDP-mannose dehydrogenase N-terminal" evidence="2">
    <location>
        <begin position="11"/>
        <end position="58"/>
    </location>
</feature>
<dbReference type="InterPro" id="IPR001732">
    <property type="entry name" value="UDP-Glc/GDP-Man_DH_N"/>
</dbReference>
<dbReference type="InterPro" id="IPR036291">
    <property type="entry name" value="NAD(P)-bd_dom_sf"/>
</dbReference>
<dbReference type="Pfam" id="PF03721">
    <property type="entry name" value="UDPG_MGDP_dh_N"/>
    <property type="match status" value="1"/>
</dbReference>
<name>A0A837J9X4_9BACT</name>
<evidence type="ECO:0000313" key="3">
    <source>
        <dbReference type="EMBL" id="KLE03694.1"/>
    </source>
</evidence>
<dbReference type="SUPFAM" id="SSF51735">
    <property type="entry name" value="NAD(P)-binding Rossmann-fold domains"/>
    <property type="match status" value="2"/>
</dbReference>
<sequence>MTKNEQNIKYKIAIAGTGYVGLSNGLLLSQHNEVIALDIIPQKVEMLNNEEIKVFNHGNMSRDFTYVDDIVAGIIKVIDNPIKTESNLAPYKIYNIGNNSPIQLLDFIKTLEKSIGIEAKKNFLPMQDGDVESTYADVEDLMNNFNYKPNTKLVDGIDKFVKWYKNFYIR</sequence>
<dbReference type="AlphaFoldDB" id="A0A837J9X4"/>
<accession>A0A837J9X4</accession>
<evidence type="ECO:0000259" key="2">
    <source>
        <dbReference type="Pfam" id="PF03721"/>
    </source>
</evidence>
<evidence type="ECO:0000256" key="1">
    <source>
        <dbReference type="ARBA" id="ARBA00023027"/>
    </source>
</evidence>
<dbReference type="RefSeq" id="WP_052947320.1">
    <property type="nucleotide sequence ID" value="NZ_JAIT01000059.1"/>
</dbReference>
<dbReference type="GO" id="GO:0016616">
    <property type="term" value="F:oxidoreductase activity, acting on the CH-OH group of donors, NAD or NADP as acceptor"/>
    <property type="evidence" value="ECO:0007669"/>
    <property type="project" value="InterPro"/>
</dbReference>
<proteinExistence type="predicted"/>
<protein>
    <recommendedName>
        <fullName evidence="2">UDP-glucose/GDP-mannose dehydrogenase N-terminal domain-containing protein</fullName>
    </recommendedName>
</protein>
<gene>
    <name evidence="3" type="ORF">AF77_09550</name>
</gene>
<organism evidence="3 4">
    <name type="scientific">Aliarcobacter butzleri L352</name>
    <dbReference type="NCBI Taxonomy" id="1447260"/>
    <lineage>
        <taxon>Bacteria</taxon>
        <taxon>Pseudomonadati</taxon>
        <taxon>Campylobacterota</taxon>
        <taxon>Epsilonproteobacteria</taxon>
        <taxon>Campylobacterales</taxon>
        <taxon>Arcobacteraceae</taxon>
        <taxon>Aliarcobacter</taxon>
    </lineage>
</organism>
<dbReference type="PRINTS" id="PR01713">
    <property type="entry name" value="NUCEPIMERASE"/>
</dbReference>
<dbReference type="EMBL" id="JAIT01000059">
    <property type="protein sequence ID" value="KLE03694.1"/>
    <property type="molecule type" value="Genomic_DNA"/>
</dbReference>
<dbReference type="PANTHER" id="PTHR43574">
    <property type="entry name" value="EPIMERASE-RELATED"/>
    <property type="match status" value="1"/>
</dbReference>
<reference evidence="3 4" key="1">
    <citation type="submission" date="2014-01" db="EMBL/GenBank/DDBJ databases">
        <title>Development of a Comparative Genomic Fingerprinting Assay for High Resolution Genotyping of Arcobacter butzleri.</title>
        <authorList>
            <person name="Webb A.L."/>
            <person name="Inglis G.D."/>
            <person name="Kruczkiewicz P."/>
            <person name="Selinger L.B."/>
            <person name="Taboada E.N."/>
        </authorList>
    </citation>
    <scope>NUCLEOTIDE SEQUENCE [LARGE SCALE GENOMIC DNA]</scope>
    <source>
        <strain evidence="3 4">L352</strain>
    </source>
</reference>
<keyword evidence="1" id="KW-0520">NAD</keyword>
<evidence type="ECO:0000313" key="4">
    <source>
        <dbReference type="Proteomes" id="UP000035462"/>
    </source>
</evidence>
<comment type="caution">
    <text evidence="3">The sequence shown here is derived from an EMBL/GenBank/DDBJ whole genome shotgun (WGS) entry which is preliminary data.</text>
</comment>
<dbReference type="GO" id="GO:0051287">
    <property type="term" value="F:NAD binding"/>
    <property type="evidence" value="ECO:0007669"/>
    <property type="project" value="InterPro"/>
</dbReference>